<feature type="transmembrane region" description="Helical" evidence="1">
    <location>
        <begin position="30"/>
        <end position="51"/>
    </location>
</feature>
<dbReference type="EMBL" id="JAKLMC020000002">
    <property type="protein sequence ID" value="KAK5957923.1"/>
    <property type="molecule type" value="Genomic_DNA"/>
</dbReference>
<keyword evidence="1" id="KW-0472">Membrane</keyword>
<reference evidence="2 3" key="1">
    <citation type="submission" date="2022-12" db="EMBL/GenBank/DDBJ databases">
        <title>Genomic features and morphological characterization of a novel Knufia sp. strain isolated from spacecraft assembly facility.</title>
        <authorList>
            <person name="Teixeira M."/>
            <person name="Chander A.M."/>
            <person name="Stajich J.E."/>
            <person name="Venkateswaran K."/>
        </authorList>
    </citation>
    <scope>NUCLEOTIDE SEQUENCE [LARGE SCALE GENOMIC DNA]</scope>
    <source>
        <strain evidence="2 3">FJI-L2-BK-P2</strain>
    </source>
</reference>
<keyword evidence="3" id="KW-1185">Reference proteome</keyword>
<proteinExistence type="predicted"/>
<evidence type="ECO:0000256" key="1">
    <source>
        <dbReference type="SAM" id="Phobius"/>
    </source>
</evidence>
<feature type="transmembrane region" description="Helical" evidence="1">
    <location>
        <begin position="63"/>
        <end position="87"/>
    </location>
</feature>
<evidence type="ECO:0000313" key="2">
    <source>
        <dbReference type="EMBL" id="KAK5957923.1"/>
    </source>
</evidence>
<dbReference type="Proteomes" id="UP001316803">
    <property type="component" value="Unassembled WGS sequence"/>
</dbReference>
<gene>
    <name evidence="2" type="ORF">OHC33_001113</name>
</gene>
<dbReference type="AlphaFoldDB" id="A0AAN8ESJ1"/>
<feature type="transmembrane region" description="Helical" evidence="1">
    <location>
        <begin position="107"/>
        <end position="127"/>
    </location>
</feature>
<comment type="caution">
    <text evidence="2">The sequence shown here is derived from an EMBL/GenBank/DDBJ whole genome shotgun (WGS) entry which is preliminary data.</text>
</comment>
<sequence>MPLKPYSPHTHTRPSARKICNAHPTHATAIAAQEIVVLEGMTIAAFVVLILGGKQKREQGWGFMATMAALAGFVQAVGMSIVAYLAKNDEKFAVPGWHLDKSWDMCTASWTLQVLVALSITLAAVFLPSEGGYELIPDRIDDEEQ</sequence>
<name>A0AAN8ESJ1_9EURO</name>
<keyword evidence="1" id="KW-1133">Transmembrane helix</keyword>
<protein>
    <submittedName>
        <fullName evidence="2">Uncharacterized protein</fullName>
    </submittedName>
</protein>
<accession>A0AAN8ESJ1</accession>
<evidence type="ECO:0000313" key="3">
    <source>
        <dbReference type="Proteomes" id="UP001316803"/>
    </source>
</evidence>
<keyword evidence="1" id="KW-0812">Transmembrane</keyword>
<organism evidence="2 3">
    <name type="scientific">Knufia fluminis</name>
    <dbReference type="NCBI Taxonomy" id="191047"/>
    <lineage>
        <taxon>Eukaryota</taxon>
        <taxon>Fungi</taxon>
        <taxon>Dikarya</taxon>
        <taxon>Ascomycota</taxon>
        <taxon>Pezizomycotina</taxon>
        <taxon>Eurotiomycetes</taxon>
        <taxon>Chaetothyriomycetidae</taxon>
        <taxon>Chaetothyriales</taxon>
        <taxon>Trichomeriaceae</taxon>
        <taxon>Knufia</taxon>
    </lineage>
</organism>